<dbReference type="AlphaFoldDB" id="A0A819W592"/>
<dbReference type="EMBL" id="CAJOBP010000087">
    <property type="protein sequence ID" value="CAF4119347.1"/>
    <property type="molecule type" value="Genomic_DNA"/>
</dbReference>
<dbReference type="Proteomes" id="UP000663873">
    <property type="component" value="Unassembled WGS sequence"/>
</dbReference>
<evidence type="ECO:0000256" key="1">
    <source>
        <dbReference type="ARBA" id="ARBA00022896"/>
    </source>
</evidence>
<accession>A0A819W592</accession>
<dbReference type="PROSITE" id="PS51471">
    <property type="entry name" value="FE2OG_OXY"/>
    <property type="match status" value="1"/>
</dbReference>
<name>A0A819W592_9BILA</name>
<gene>
    <name evidence="3" type="ORF">UJA718_LOCUS1461</name>
</gene>
<sequence>VSYKIDQDVDLDYHYDNAEITFNVSLGDQFEGGDLYFGTMAKAHRTAFSNFTFVEHKPTIGVLHRAQHLHGSEPITSGERYNLIIWMRSSSKRSQLCPMCWQTPECLVPVDSDSYGDGMIKLIGSI</sequence>
<feature type="non-terminal residue" evidence="3">
    <location>
        <position position="126"/>
    </location>
</feature>
<dbReference type="InterPro" id="IPR005123">
    <property type="entry name" value="Oxoglu/Fe-dep_dioxygenase_dom"/>
</dbReference>
<evidence type="ECO:0000259" key="2">
    <source>
        <dbReference type="PROSITE" id="PS51471"/>
    </source>
</evidence>
<feature type="domain" description="Fe2OG dioxygenase" evidence="2">
    <location>
        <begin position="1"/>
        <end position="89"/>
    </location>
</feature>
<keyword evidence="1" id="KW-0847">Vitamin C</keyword>
<dbReference type="GO" id="GO:0031418">
    <property type="term" value="F:L-ascorbic acid binding"/>
    <property type="evidence" value="ECO:0007669"/>
    <property type="project" value="UniProtKB-KW"/>
</dbReference>
<dbReference type="PANTHER" id="PTHR24014">
    <property type="entry name" value="2-OXOGLUTARATE AND IRON-DEPENDENT OXYGENASE DOMAIN-CONTAINING PROTEIN 2"/>
    <property type="match status" value="1"/>
</dbReference>
<proteinExistence type="predicted"/>
<dbReference type="Gene3D" id="2.60.120.620">
    <property type="entry name" value="q2cbj1_9rhob like domain"/>
    <property type="match status" value="1"/>
</dbReference>
<comment type="caution">
    <text evidence="3">The sequence shown here is derived from an EMBL/GenBank/DDBJ whole genome shotgun (WGS) entry which is preliminary data.</text>
</comment>
<evidence type="ECO:0000313" key="4">
    <source>
        <dbReference type="Proteomes" id="UP000663873"/>
    </source>
</evidence>
<evidence type="ECO:0000313" key="3">
    <source>
        <dbReference type="EMBL" id="CAF4119347.1"/>
    </source>
</evidence>
<reference evidence="3" key="1">
    <citation type="submission" date="2021-02" db="EMBL/GenBank/DDBJ databases">
        <authorList>
            <person name="Nowell W R."/>
        </authorList>
    </citation>
    <scope>NUCLEOTIDE SEQUENCE</scope>
</reference>
<protein>
    <recommendedName>
        <fullName evidence="2">Fe2OG dioxygenase domain-containing protein</fullName>
    </recommendedName>
</protein>
<dbReference type="PANTHER" id="PTHR24014:SF4">
    <property type="entry name" value="2-OXOGLUTARATE AND IRON-DEPENDENT OXYGENASE DOMAIN-CONTAINING PROTEIN 2"/>
    <property type="match status" value="1"/>
</dbReference>
<keyword evidence="4" id="KW-1185">Reference proteome</keyword>
<organism evidence="3 4">
    <name type="scientific">Rotaria socialis</name>
    <dbReference type="NCBI Taxonomy" id="392032"/>
    <lineage>
        <taxon>Eukaryota</taxon>
        <taxon>Metazoa</taxon>
        <taxon>Spiralia</taxon>
        <taxon>Gnathifera</taxon>
        <taxon>Rotifera</taxon>
        <taxon>Eurotatoria</taxon>
        <taxon>Bdelloidea</taxon>
        <taxon>Philodinida</taxon>
        <taxon>Philodinidae</taxon>
        <taxon>Rotaria</taxon>
    </lineage>
</organism>